<name>A0A1Y1WAZ5_9FUNG</name>
<accession>A0A1Y1WAZ5</accession>
<evidence type="ECO:0000313" key="5">
    <source>
        <dbReference type="EMBL" id="ORX70416.1"/>
    </source>
</evidence>
<dbReference type="InterPro" id="IPR013216">
    <property type="entry name" value="Methyltransf_11"/>
</dbReference>
<keyword evidence="6" id="KW-1185">Reference proteome</keyword>
<gene>
    <name evidence="5" type="ORF">K493DRAFT_364388</name>
</gene>
<dbReference type="PANTHER" id="PTHR44942:SF4">
    <property type="entry name" value="METHYLTRANSFERASE TYPE 11 DOMAIN-CONTAINING PROTEIN"/>
    <property type="match status" value="1"/>
</dbReference>
<comment type="similarity">
    <text evidence="1">Belongs to the methyltransferase superfamily.</text>
</comment>
<dbReference type="CDD" id="cd02440">
    <property type="entry name" value="AdoMet_MTases"/>
    <property type="match status" value="1"/>
</dbReference>
<evidence type="ECO:0000256" key="1">
    <source>
        <dbReference type="ARBA" id="ARBA00008361"/>
    </source>
</evidence>
<dbReference type="AlphaFoldDB" id="A0A1Y1WAZ5"/>
<evidence type="ECO:0000256" key="2">
    <source>
        <dbReference type="ARBA" id="ARBA00022603"/>
    </source>
</evidence>
<dbReference type="Gene3D" id="3.40.50.150">
    <property type="entry name" value="Vaccinia Virus protein VP39"/>
    <property type="match status" value="1"/>
</dbReference>
<dbReference type="Proteomes" id="UP000193498">
    <property type="component" value="Unassembled WGS sequence"/>
</dbReference>
<protein>
    <submittedName>
        <fullName evidence="5">S-adenosyl-L-methionine-dependent methyltransferase</fullName>
    </submittedName>
</protein>
<dbReference type="OrthoDB" id="66144at2759"/>
<dbReference type="GO" id="GO:0032259">
    <property type="term" value="P:methylation"/>
    <property type="evidence" value="ECO:0007669"/>
    <property type="project" value="UniProtKB-KW"/>
</dbReference>
<reference evidence="5 6" key="1">
    <citation type="submission" date="2016-07" db="EMBL/GenBank/DDBJ databases">
        <title>Pervasive Adenine N6-methylation of Active Genes in Fungi.</title>
        <authorList>
            <consortium name="DOE Joint Genome Institute"/>
            <person name="Mondo S.J."/>
            <person name="Dannebaum R.O."/>
            <person name="Kuo R.C."/>
            <person name="Labutti K."/>
            <person name="Haridas S."/>
            <person name="Kuo A."/>
            <person name="Salamov A."/>
            <person name="Ahrendt S.R."/>
            <person name="Lipzen A."/>
            <person name="Sullivan W."/>
            <person name="Andreopoulos W.B."/>
            <person name="Clum A."/>
            <person name="Lindquist E."/>
            <person name="Daum C."/>
            <person name="Ramamoorthy G.K."/>
            <person name="Gryganskyi A."/>
            <person name="Culley D."/>
            <person name="Magnuson J.K."/>
            <person name="James T.Y."/>
            <person name="O'Malley M.A."/>
            <person name="Stajich J.E."/>
            <person name="Spatafora J.W."/>
            <person name="Visel A."/>
            <person name="Grigoriev I.V."/>
        </authorList>
    </citation>
    <scope>NUCLEOTIDE SEQUENCE [LARGE SCALE GENOMIC DNA]</scope>
    <source>
        <strain evidence="5 6">CBS 931.73</strain>
    </source>
</reference>
<dbReference type="EMBL" id="MCFE01001080">
    <property type="protein sequence ID" value="ORX70416.1"/>
    <property type="molecule type" value="Genomic_DNA"/>
</dbReference>
<keyword evidence="2 5" id="KW-0489">Methyltransferase</keyword>
<dbReference type="PANTHER" id="PTHR44942">
    <property type="entry name" value="METHYLTRANSF_11 DOMAIN-CONTAINING PROTEIN"/>
    <property type="match status" value="1"/>
</dbReference>
<proteinExistence type="inferred from homology"/>
<dbReference type="Pfam" id="PF08241">
    <property type="entry name" value="Methyltransf_11"/>
    <property type="match status" value="1"/>
</dbReference>
<dbReference type="FunCoup" id="A0A1Y1WAZ5">
    <property type="interactions" value="323"/>
</dbReference>
<organism evidence="5 6">
    <name type="scientific">Basidiobolus meristosporus CBS 931.73</name>
    <dbReference type="NCBI Taxonomy" id="1314790"/>
    <lineage>
        <taxon>Eukaryota</taxon>
        <taxon>Fungi</taxon>
        <taxon>Fungi incertae sedis</taxon>
        <taxon>Zoopagomycota</taxon>
        <taxon>Entomophthoromycotina</taxon>
        <taxon>Basidiobolomycetes</taxon>
        <taxon>Basidiobolales</taxon>
        <taxon>Basidiobolaceae</taxon>
        <taxon>Basidiobolus</taxon>
    </lineage>
</organism>
<keyword evidence="3 5" id="KW-0808">Transferase</keyword>
<evidence type="ECO:0000256" key="3">
    <source>
        <dbReference type="ARBA" id="ARBA00022679"/>
    </source>
</evidence>
<sequence>MESPKVPTNASDDTRNASVKQVHDIAARGFELDTNAYETARPSYPPEAIELLRTKLGLKSGESRVLDLGAGTGIFTRLLQPFNYDLVAVEPAANMRAKFSQVLPDVPILEGTAWKIPVEDSSLDVVFVAQAFHWFSDVAAIQEISRVLKPNGYLALIWNLEDRAQAKWVGAIRDIYEKHERGSPQYRLGLWRKVFETEEYRCLFDPPTEAHLQREVLSDKQTIWTRISSKSYVASLDAEQKETLKQQILDTLNSAEDMEIDKESGLVKFPYVTDIVWCQKQA</sequence>
<dbReference type="GO" id="GO:0008757">
    <property type="term" value="F:S-adenosylmethionine-dependent methyltransferase activity"/>
    <property type="evidence" value="ECO:0007669"/>
    <property type="project" value="InterPro"/>
</dbReference>
<dbReference type="STRING" id="1314790.A0A1Y1WAZ5"/>
<dbReference type="InParanoid" id="A0A1Y1WAZ5"/>
<feature type="domain" description="Methyltransferase type 11" evidence="4">
    <location>
        <begin position="66"/>
        <end position="155"/>
    </location>
</feature>
<comment type="caution">
    <text evidence="5">The sequence shown here is derived from an EMBL/GenBank/DDBJ whole genome shotgun (WGS) entry which is preliminary data.</text>
</comment>
<evidence type="ECO:0000313" key="6">
    <source>
        <dbReference type="Proteomes" id="UP000193498"/>
    </source>
</evidence>
<dbReference type="InterPro" id="IPR029063">
    <property type="entry name" value="SAM-dependent_MTases_sf"/>
</dbReference>
<dbReference type="SUPFAM" id="SSF53335">
    <property type="entry name" value="S-adenosyl-L-methionine-dependent methyltransferases"/>
    <property type="match status" value="1"/>
</dbReference>
<evidence type="ECO:0000259" key="4">
    <source>
        <dbReference type="Pfam" id="PF08241"/>
    </source>
</evidence>
<dbReference type="InterPro" id="IPR051052">
    <property type="entry name" value="Diverse_substrate_MTase"/>
</dbReference>